<feature type="transmembrane region" description="Helical" evidence="1">
    <location>
        <begin position="210"/>
        <end position="234"/>
    </location>
</feature>
<accession>F4LL82</accession>
<feature type="transmembrane region" description="Helical" evidence="1">
    <location>
        <begin position="276"/>
        <end position="299"/>
    </location>
</feature>
<dbReference type="eggNOG" id="ENOG5031DKX">
    <property type="taxonomic scope" value="Bacteria"/>
</dbReference>
<keyword evidence="1" id="KW-0812">Transmembrane</keyword>
<dbReference type="KEGG" id="tbe:Trebr_2247"/>
<keyword evidence="1" id="KW-0472">Membrane</keyword>
<dbReference type="AlphaFoldDB" id="F4LL82"/>
<evidence type="ECO:0000313" key="3">
    <source>
        <dbReference type="Proteomes" id="UP000006546"/>
    </source>
</evidence>
<feature type="transmembrane region" description="Helical" evidence="1">
    <location>
        <begin position="45"/>
        <end position="68"/>
    </location>
</feature>
<keyword evidence="3" id="KW-1185">Reference proteome</keyword>
<dbReference type="STRING" id="906968.Trebr_2247"/>
<dbReference type="EMBL" id="CP002696">
    <property type="protein sequence ID" value="AEE17656.1"/>
    <property type="molecule type" value="Genomic_DNA"/>
</dbReference>
<dbReference type="RefSeq" id="WP_013759357.1">
    <property type="nucleotide sequence ID" value="NC_015500.1"/>
</dbReference>
<dbReference type="Proteomes" id="UP000006546">
    <property type="component" value="Chromosome"/>
</dbReference>
<name>F4LL82_TREBD</name>
<protein>
    <submittedName>
        <fullName evidence="2">Uncharacterized protein</fullName>
    </submittedName>
</protein>
<keyword evidence="1" id="KW-1133">Transmembrane helix</keyword>
<sequence length="309" mass="33785">MKMFLSLTGVFFAVCIGCALAGTCLCSLFIHSALLVAGQPPASVPGGLVLAALCSSCAFAAFAAQFFMVTYTIRHPGSRFSSAAACFVWGAVAWLGIIPFCVYESDRQWTPLEIWQSEIPSRKYFRPDRDGVFFYSAVYPETETGDGIFIDLEGFTGSESRVLRIENVALDVTAARPFSDLLILKSLRNPPFLKKIFSAFDLLRLQAVKYVSAGFLSWLQFASAGLALFSLVGLRRVFKWRLLNTAAVTVGLFAVCAVNAAYHSGRYFYLSEASGLPLWLLNGVLFAICAVIGIVLAVFRVDPNREPKS</sequence>
<evidence type="ECO:0000256" key="1">
    <source>
        <dbReference type="SAM" id="Phobius"/>
    </source>
</evidence>
<organism evidence="2 3">
    <name type="scientific">Treponema brennaborense (strain DSM 12168 / CIP 105900 / DD5/3)</name>
    <dbReference type="NCBI Taxonomy" id="906968"/>
    <lineage>
        <taxon>Bacteria</taxon>
        <taxon>Pseudomonadati</taxon>
        <taxon>Spirochaetota</taxon>
        <taxon>Spirochaetia</taxon>
        <taxon>Spirochaetales</taxon>
        <taxon>Treponemataceae</taxon>
        <taxon>Treponema</taxon>
    </lineage>
</organism>
<dbReference type="HOGENOM" id="CLU_865846_0_0_12"/>
<reference evidence="3" key="1">
    <citation type="submission" date="2011-04" db="EMBL/GenBank/DDBJ databases">
        <title>The complete genome of Treponema brennaborense DSM 12168.</title>
        <authorList>
            <person name="Lucas S."/>
            <person name="Han J."/>
            <person name="Lapidus A."/>
            <person name="Bruce D."/>
            <person name="Goodwin L."/>
            <person name="Pitluck S."/>
            <person name="Peters L."/>
            <person name="Kyrpides N."/>
            <person name="Mavromatis K."/>
            <person name="Ivanova N."/>
            <person name="Mikhailova N."/>
            <person name="Pagani I."/>
            <person name="Teshima H."/>
            <person name="Detter J.C."/>
            <person name="Tapia R."/>
            <person name="Han C."/>
            <person name="Land M."/>
            <person name="Hauser L."/>
            <person name="Markowitz V."/>
            <person name="Cheng J.-F."/>
            <person name="Hugenholtz P."/>
            <person name="Woyke T."/>
            <person name="Wu D."/>
            <person name="Gronow S."/>
            <person name="Wellnitz S."/>
            <person name="Brambilla E."/>
            <person name="Klenk H.-P."/>
            <person name="Eisen J.A."/>
        </authorList>
    </citation>
    <scope>NUCLEOTIDE SEQUENCE [LARGE SCALE GENOMIC DNA]</scope>
    <source>
        <strain evidence="3">DSM 12168 / CIP 105900 / DD5/3</strain>
    </source>
</reference>
<evidence type="ECO:0000313" key="2">
    <source>
        <dbReference type="EMBL" id="AEE17656.1"/>
    </source>
</evidence>
<gene>
    <name evidence="2" type="ordered locus">Trebr_2247</name>
</gene>
<feature type="transmembrane region" description="Helical" evidence="1">
    <location>
        <begin position="80"/>
        <end position="100"/>
    </location>
</feature>
<proteinExistence type="predicted"/>
<feature type="transmembrane region" description="Helical" evidence="1">
    <location>
        <begin position="246"/>
        <end position="264"/>
    </location>
</feature>